<sequence length="187" mass="20628">MAAQVYRFDQPERFIAGTVGRPGERSFFLQARDATKLISVLLEKEQVSVLAERVDDMLDEILRRAGGLTSVPAVAPPELDDLDPLEQPIVEEFRVGAMTLRWDTEDEQVVVAAYAVVDDDESEPPDDPDESDRDVMVVRLSGAEARAFVKRAQAVVAAGRPPCPLCSLPLDPSGHVCPRQNGYRRRG</sequence>
<protein>
    <submittedName>
        <fullName evidence="1">DUF3090 family protein</fullName>
    </submittedName>
</protein>
<accession>A0A418KNG8</accession>
<name>A0A418KNG8_9ACTN</name>
<dbReference type="RefSeq" id="WP_119661065.1">
    <property type="nucleotide sequence ID" value="NZ_QUAL01000163.1"/>
</dbReference>
<dbReference type="OrthoDB" id="156387at2"/>
<dbReference type="Pfam" id="PF11290">
    <property type="entry name" value="DUF3090"/>
    <property type="match status" value="1"/>
</dbReference>
<keyword evidence="2" id="KW-1185">Reference proteome</keyword>
<dbReference type="InterPro" id="IPR021441">
    <property type="entry name" value="DUF3090"/>
</dbReference>
<evidence type="ECO:0000313" key="2">
    <source>
        <dbReference type="Proteomes" id="UP000284057"/>
    </source>
</evidence>
<dbReference type="Proteomes" id="UP000284057">
    <property type="component" value="Unassembled WGS sequence"/>
</dbReference>
<dbReference type="NCBIfam" id="TIGR03847">
    <property type="entry name" value="conserved hypothetical protein"/>
    <property type="match status" value="1"/>
</dbReference>
<dbReference type="EMBL" id="QUAL01000163">
    <property type="protein sequence ID" value="RIQ20621.1"/>
    <property type="molecule type" value="Genomic_DNA"/>
</dbReference>
<organism evidence="1 2">
    <name type="scientific">Jiangella rhizosphaerae</name>
    <dbReference type="NCBI Taxonomy" id="2293569"/>
    <lineage>
        <taxon>Bacteria</taxon>
        <taxon>Bacillati</taxon>
        <taxon>Actinomycetota</taxon>
        <taxon>Actinomycetes</taxon>
        <taxon>Jiangellales</taxon>
        <taxon>Jiangellaceae</taxon>
        <taxon>Jiangella</taxon>
    </lineage>
</organism>
<proteinExistence type="predicted"/>
<comment type="caution">
    <text evidence="1">The sequence shown here is derived from an EMBL/GenBank/DDBJ whole genome shotgun (WGS) entry which is preliminary data.</text>
</comment>
<gene>
    <name evidence="1" type="ORF">DY240_17130</name>
</gene>
<evidence type="ECO:0000313" key="1">
    <source>
        <dbReference type="EMBL" id="RIQ20621.1"/>
    </source>
</evidence>
<dbReference type="AlphaFoldDB" id="A0A418KNG8"/>
<reference evidence="1 2" key="1">
    <citation type="submission" date="2018-09" db="EMBL/GenBank/DDBJ databases">
        <title>Isolation, diversity and antifungal activity of actinobacteria from wheat.</title>
        <authorList>
            <person name="Han C."/>
        </authorList>
    </citation>
    <scope>NUCLEOTIDE SEQUENCE [LARGE SCALE GENOMIC DNA]</scope>
    <source>
        <strain evidence="1 2">NEAU-YY265</strain>
    </source>
</reference>